<sequence length="96" mass="10658">MLQIIIATMLFLVMAFGIGFVINMLVKTTWFPTYFIIAIIIVLAIWAPWGGNDEKLIDVISNYTVIDFIPVIGAIAGALLSGTTMRALRKSGFRMF</sequence>
<proteinExistence type="predicted"/>
<name>A0A9J6ZF33_9BACL</name>
<keyword evidence="1" id="KW-0812">Transmembrane</keyword>
<dbReference type="Pfam" id="PF14068">
    <property type="entry name" value="YuiB"/>
    <property type="match status" value="1"/>
</dbReference>
<accession>A0A9J6ZF33</accession>
<keyword evidence="1" id="KW-1133">Transmembrane helix</keyword>
<dbReference type="AlphaFoldDB" id="A0A9J6ZF33"/>
<feature type="transmembrane region" description="Helical" evidence="1">
    <location>
        <begin position="33"/>
        <end position="49"/>
    </location>
</feature>
<evidence type="ECO:0000256" key="1">
    <source>
        <dbReference type="SAM" id="Phobius"/>
    </source>
</evidence>
<protein>
    <submittedName>
        <fullName evidence="2">YuiB family protein</fullName>
    </submittedName>
</protein>
<reference evidence="2" key="1">
    <citation type="submission" date="2022-05" db="EMBL/GenBank/DDBJ databases">
        <title>Novel bacterial taxa in a minimal lignocellulolytic consortium and its capacity to transform plastics disclosed by genome-resolved metagenomics.</title>
        <authorList>
            <person name="Rodriguez C.A.D."/>
            <person name="Diaz-Garcia L."/>
            <person name="Herrera K."/>
            <person name="Tarazona N.A."/>
            <person name="Sproer C."/>
            <person name="Overmann J."/>
            <person name="Jimenez D.J."/>
        </authorList>
    </citation>
    <scope>NUCLEOTIDE SEQUENCE</scope>
    <source>
        <strain evidence="2">MAG5</strain>
    </source>
</reference>
<dbReference type="KEGG" id="plig:NAG76_00510"/>
<organism evidence="2 3">
    <name type="scientific">Candidatus Pristimantibacillus lignocellulolyticus</name>
    <dbReference type="NCBI Taxonomy" id="2994561"/>
    <lineage>
        <taxon>Bacteria</taxon>
        <taxon>Bacillati</taxon>
        <taxon>Bacillota</taxon>
        <taxon>Bacilli</taxon>
        <taxon>Bacillales</taxon>
        <taxon>Paenibacillaceae</taxon>
        <taxon>Candidatus Pristimantibacillus</taxon>
    </lineage>
</organism>
<evidence type="ECO:0000313" key="2">
    <source>
        <dbReference type="EMBL" id="URN94778.1"/>
    </source>
</evidence>
<keyword evidence="1" id="KW-0472">Membrane</keyword>
<feature type="transmembrane region" description="Helical" evidence="1">
    <location>
        <begin position="69"/>
        <end position="88"/>
    </location>
</feature>
<feature type="transmembrane region" description="Helical" evidence="1">
    <location>
        <begin position="6"/>
        <end position="26"/>
    </location>
</feature>
<gene>
    <name evidence="2" type="ORF">NAG76_00510</name>
</gene>
<dbReference type="Proteomes" id="UP001056756">
    <property type="component" value="Chromosome"/>
</dbReference>
<evidence type="ECO:0000313" key="3">
    <source>
        <dbReference type="Proteomes" id="UP001056756"/>
    </source>
</evidence>
<dbReference type="EMBL" id="CP097899">
    <property type="protein sequence ID" value="URN94778.1"/>
    <property type="molecule type" value="Genomic_DNA"/>
</dbReference>
<dbReference type="InterPro" id="IPR025917">
    <property type="entry name" value="YuiB"/>
</dbReference>